<feature type="domain" description="NTP pyrophosphohydrolase MazG-like" evidence="1">
    <location>
        <begin position="85"/>
        <end position="145"/>
    </location>
</feature>
<reference evidence="2" key="1">
    <citation type="submission" date="2019-08" db="EMBL/GenBank/DDBJ databases">
        <authorList>
            <person name="Kucharzyk K."/>
            <person name="Murdoch R.W."/>
            <person name="Higgins S."/>
            <person name="Loffler F."/>
        </authorList>
    </citation>
    <scope>NUCLEOTIDE SEQUENCE</scope>
</reference>
<dbReference type="InterPro" id="IPR011551">
    <property type="entry name" value="NTP_PyrPHydrolase_MazG"/>
</dbReference>
<dbReference type="GO" id="GO:0046076">
    <property type="term" value="P:dTTP catabolic process"/>
    <property type="evidence" value="ECO:0007669"/>
    <property type="project" value="TreeGrafter"/>
</dbReference>
<dbReference type="EMBL" id="VSSQ01053637">
    <property type="protein sequence ID" value="MPN07638.1"/>
    <property type="molecule type" value="Genomic_DNA"/>
</dbReference>
<dbReference type="CDD" id="cd11529">
    <property type="entry name" value="NTP-PPase_MazG_Cterm"/>
    <property type="match status" value="1"/>
</dbReference>
<dbReference type="GO" id="GO:0046052">
    <property type="term" value="P:UTP catabolic process"/>
    <property type="evidence" value="ECO:0007669"/>
    <property type="project" value="TreeGrafter"/>
</dbReference>
<dbReference type="GO" id="GO:0047693">
    <property type="term" value="F:ATP diphosphatase activity"/>
    <property type="evidence" value="ECO:0007669"/>
    <property type="project" value="UniProtKB-EC"/>
</dbReference>
<dbReference type="NCBIfam" id="TIGR00444">
    <property type="entry name" value="mazG"/>
    <property type="match status" value="1"/>
</dbReference>
<dbReference type="AlphaFoldDB" id="A0A645F010"/>
<name>A0A645F010_9ZZZZ</name>
<gene>
    <name evidence="2" type="primary">mazG_27</name>
    <name evidence="2" type="ORF">SDC9_154909</name>
</gene>
<dbReference type="SUPFAM" id="SSF101386">
    <property type="entry name" value="all-alpha NTP pyrophosphatases"/>
    <property type="match status" value="1"/>
</dbReference>
<proteinExistence type="predicted"/>
<dbReference type="GO" id="GO:0006203">
    <property type="term" value="P:dGTP catabolic process"/>
    <property type="evidence" value="ECO:0007669"/>
    <property type="project" value="TreeGrafter"/>
</dbReference>
<protein>
    <submittedName>
        <fullName evidence="2">Nucleoside triphosphate pyrophosphohydrolase</fullName>
        <ecNumber evidence="2">3.6.1.8</ecNumber>
    </submittedName>
</protein>
<organism evidence="2">
    <name type="scientific">bioreactor metagenome</name>
    <dbReference type="NCBI Taxonomy" id="1076179"/>
    <lineage>
        <taxon>unclassified sequences</taxon>
        <taxon>metagenomes</taxon>
        <taxon>ecological metagenomes</taxon>
    </lineage>
</organism>
<sequence>MAGGIVGKMVRRHAHIFGDAKAETPEEVTRLWVDIKAKEKAAAGKPRETSILDGVGHYLTALNRAEKIQKKVSKIGFDWADRQGIVAKIDEELAELKEAMAEGDEAHIDEELGDLLFVVSNLARFRGRATSEELLRAANRKFETRFRYLEKRLNEEGVPLEKAGSDRLEALWREAKSAEL</sequence>
<dbReference type="InterPro" id="IPR004518">
    <property type="entry name" value="MazG-like_dom"/>
</dbReference>
<dbReference type="InterPro" id="IPR048011">
    <property type="entry name" value="NTP-PPase_MazG-like_C"/>
</dbReference>
<accession>A0A645F010</accession>
<comment type="caution">
    <text evidence="2">The sequence shown here is derived from an EMBL/GenBank/DDBJ whole genome shotgun (WGS) entry which is preliminary data.</text>
</comment>
<dbReference type="GO" id="GO:0046081">
    <property type="term" value="P:dUTP catabolic process"/>
    <property type="evidence" value="ECO:0007669"/>
    <property type="project" value="TreeGrafter"/>
</dbReference>
<dbReference type="PANTHER" id="PTHR30522:SF0">
    <property type="entry name" value="NUCLEOSIDE TRIPHOSPHATE PYROPHOSPHOHYDROLASE"/>
    <property type="match status" value="1"/>
</dbReference>
<dbReference type="Gene3D" id="1.10.287.1080">
    <property type="entry name" value="MazG-like"/>
    <property type="match status" value="2"/>
</dbReference>
<evidence type="ECO:0000259" key="1">
    <source>
        <dbReference type="Pfam" id="PF03819"/>
    </source>
</evidence>
<dbReference type="GO" id="GO:0046047">
    <property type="term" value="P:TTP catabolic process"/>
    <property type="evidence" value="ECO:0007669"/>
    <property type="project" value="TreeGrafter"/>
</dbReference>
<keyword evidence="2" id="KW-0378">Hydrolase</keyword>
<dbReference type="GO" id="GO:0046061">
    <property type="term" value="P:dATP catabolic process"/>
    <property type="evidence" value="ECO:0007669"/>
    <property type="project" value="TreeGrafter"/>
</dbReference>
<dbReference type="EC" id="3.6.1.8" evidence="2"/>
<dbReference type="Pfam" id="PF03819">
    <property type="entry name" value="MazG"/>
    <property type="match status" value="1"/>
</dbReference>
<dbReference type="PANTHER" id="PTHR30522">
    <property type="entry name" value="NUCLEOSIDE TRIPHOSPHATE PYROPHOSPHOHYDROLASE"/>
    <property type="match status" value="1"/>
</dbReference>
<evidence type="ECO:0000313" key="2">
    <source>
        <dbReference type="EMBL" id="MPN07638.1"/>
    </source>
</evidence>